<dbReference type="Gene3D" id="3.20.20.30">
    <property type="entry name" value="Luciferase-like domain"/>
    <property type="match status" value="1"/>
</dbReference>
<dbReference type="RefSeq" id="WP_094482292.1">
    <property type="nucleotide sequence ID" value="NZ_JACKSC010000251.1"/>
</dbReference>
<feature type="domain" description="Luciferase-like" evidence="2">
    <location>
        <begin position="48"/>
        <end position="340"/>
    </location>
</feature>
<gene>
    <name evidence="3" type="ORF">CG716_18695</name>
</gene>
<comment type="caution">
    <text evidence="3">The sequence shown here is derived from an EMBL/GenBank/DDBJ whole genome shotgun (WGS) entry which is preliminary data.</text>
</comment>
<dbReference type="Proteomes" id="UP000216063">
    <property type="component" value="Unassembled WGS sequence"/>
</dbReference>
<dbReference type="PANTHER" id="PTHR43244:SF1">
    <property type="entry name" value="5,10-METHYLENETETRAHYDROMETHANOPTERIN REDUCTASE"/>
    <property type="match status" value="1"/>
</dbReference>
<evidence type="ECO:0000259" key="2">
    <source>
        <dbReference type="Pfam" id="PF00296"/>
    </source>
</evidence>
<keyword evidence="4" id="KW-1185">Reference proteome</keyword>
<dbReference type="EMBL" id="NOZR01000016">
    <property type="protein sequence ID" value="OYN77549.1"/>
    <property type="molecule type" value="Genomic_DNA"/>
</dbReference>
<dbReference type="CDD" id="cd01097">
    <property type="entry name" value="Tetrahydromethanopterin_reductase"/>
    <property type="match status" value="1"/>
</dbReference>
<accession>A0A255DDK5</accession>
<dbReference type="SUPFAM" id="SSF51679">
    <property type="entry name" value="Bacterial luciferase-like"/>
    <property type="match status" value="1"/>
</dbReference>
<dbReference type="InterPro" id="IPR036661">
    <property type="entry name" value="Luciferase-like_sf"/>
</dbReference>
<proteinExistence type="predicted"/>
<dbReference type="InterPro" id="IPR011251">
    <property type="entry name" value="Luciferase-like_dom"/>
</dbReference>
<dbReference type="OrthoDB" id="9775082at2"/>
<dbReference type="GO" id="GO:0016705">
    <property type="term" value="F:oxidoreductase activity, acting on paired donors, with incorporation or reduction of molecular oxygen"/>
    <property type="evidence" value="ECO:0007669"/>
    <property type="project" value="InterPro"/>
</dbReference>
<evidence type="ECO:0000313" key="4">
    <source>
        <dbReference type="Proteomes" id="UP000216063"/>
    </source>
</evidence>
<reference evidence="3 4" key="1">
    <citation type="submission" date="2017-07" db="EMBL/GenBank/DDBJ databases">
        <title>The new phylogeny of genus Mycobacterium.</title>
        <authorList>
            <person name="Tortoli E."/>
            <person name="Trovato A."/>
            <person name="Cirillo D.M."/>
        </authorList>
    </citation>
    <scope>NUCLEOTIDE SEQUENCE [LARGE SCALE GENOMIC DNA]</scope>
    <source>
        <strain evidence="3 4">ATCC 33027</strain>
    </source>
</reference>
<evidence type="ECO:0000256" key="1">
    <source>
        <dbReference type="ARBA" id="ARBA00023002"/>
    </source>
</evidence>
<dbReference type="PANTHER" id="PTHR43244">
    <property type="match status" value="1"/>
</dbReference>
<organism evidence="3 4">
    <name type="scientific">Mycolicibacterium sphagni</name>
    <dbReference type="NCBI Taxonomy" id="1786"/>
    <lineage>
        <taxon>Bacteria</taxon>
        <taxon>Bacillati</taxon>
        <taxon>Actinomycetota</taxon>
        <taxon>Actinomycetes</taxon>
        <taxon>Mycobacteriales</taxon>
        <taxon>Mycobacteriaceae</taxon>
        <taxon>Mycolicibacterium</taxon>
    </lineage>
</organism>
<dbReference type="AlphaFoldDB" id="A0A255DDK5"/>
<dbReference type="Pfam" id="PF00296">
    <property type="entry name" value="Bac_luciferase"/>
    <property type="match status" value="1"/>
</dbReference>
<sequence length="379" mass="41513">MTEGSGVSPAAFLRTTLPLDLSVLSDLDSGRYHSVWLPDHMVSFWPDALWTPEFTDLATVSPSPHRHLDGMAVAAAAAVLTTNVPLATSVVDTVRRHPALLAQSALTIDHLSRGRFILGLGSGETENVVPYGFDFTRPVSRFEEALKVIRLLWDRPGPVDFDGQFYQLNHARLDTEPYEGRFPQIWIGASGPRMLEIVGRYADGWWPAGAWTPEHYAQMLGAVRQSAERAGRDPMAITPCFVQVCLIGEDDTAIEQIVRAPLVASFLLQVSAQVLRGCGFEHPMGEDWGGFHDIDPATMTRERILDFLGRVDPEAILAVVPHGTPEQVARIIKSYVDAGLRVPKILDYSTMAGLEFSAASAANVRRTEDELLALCGGQS</sequence>
<name>A0A255DDK5_9MYCO</name>
<protein>
    <submittedName>
        <fullName evidence="3">LLM class flavin-dependent oxidoreductase</fullName>
    </submittedName>
</protein>
<dbReference type="InterPro" id="IPR050564">
    <property type="entry name" value="F420-G6PD/mer"/>
</dbReference>
<evidence type="ECO:0000313" key="3">
    <source>
        <dbReference type="EMBL" id="OYN77549.1"/>
    </source>
</evidence>
<keyword evidence="1" id="KW-0560">Oxidoreductase</keyword>